<dbReference type="PANTHER" id="PTHR45678:SF9">
    <property type="entry name" value="CALCIUM-BINDING MITOCHONDRIAL CARRIER PROTEIN ARALAR1"/>
    <property type="match status" value="1"/>
</dbReference>
<dbReference type="GO" id="GO:0005313">
    <property type="term" value="F:L-glutamate transmembrane transporter activity"/>
    <property type="evidence" value="ECO:0007669"/>
    <property type="project" value="TreeGrafter"/>
</dbReference>
<sequence>MVATAPVPNPGNHRYNYYSGGGYDSNVDTVVKSAIAKSKDGKITRAEFLNKAARIPRFSHFTPLEADILFHFAGLNQETDCLSWEDFNRDLESAYKFGLGAIAGAFGATMVYPIDLIKTRMQNQRLVGEKLYKNSIDCFRKVIKNEGFKGLYSGLGPQLIGVAPEKAIKLTVNDFVRTKLTDKNDKIASPLEMLAGRTAGACQAVFSVHQVSFLNLATSGSCD</sequence>
<dbReference type="GO" id="GO:0015183">
    <property type="term" value="F:L-aspartate transmembrane transporter activity"/>
    <property type="evidence" value="ECO:0007669"/>
    <property type="project" value="TreeGrafter"/>
</dbReference>
<evidence type="ECO:0000256" key="7">
    <source>
        <dbReference type="ARBA" id="ARBA00023136"/>
    </source>
</evidence>
<dbReference type="OrthoDB" id="2161at2759"/>
<comment type="subcellular location">
    <subcellularLocation>
        <location evidence="1">Mitochondrion inner membrane</location>
        <topology evidence="1">Multi-pass membrane protein</topology>
    </subcellularLocation>
</comment>
<evidence type="ECO:0000256" key="1">
    <source>
        <dbReference type="ARBA" id="ARBA00004448"/>
    </source>
</evidence>
<dbReference type="GO" id="GO:0043490">
    <property type="term" value="P:malate-aspartate shuttle"/>
    <property type="evidence" value="ECO:0007669"/>
    <property type="project" value="TreeGrafter"/>
</dbReference>
<dbReference type="EMBL" id="HF936165">
    <property type="protein sequence ID" value="CCX15398.1"/>
    <property type="molecule type" value="Genomic_DNA"/>
</dbReference>
<feature type="repeat" description="Solcar" evidence="8">
    <location>
        <begin position="91"/>
        <end position="179"/>
    </location>
</feature>
<dbReference type="Gene3D" id="1.50.40.10">
    <property type="entry name" value="Mitochondrial carrier domain"/>
    <property type="match status" value="1"/>
</dbReference>
<evidence type="ECO:0000256" key="8">
    <source>
        <dbReference type="PROSITE-ProRule" id="PRU00282"/>
    </source>
</evidence>
<protein>
    <submittedName>
        <fullName evidence="10">Similar to Calcium-binding mitochondrial carrier protein Aralar1 acc. no. Q9VA73</fullName>
    </submittedName>
</protein>
<evidence type="ECO:0000313" key="11">
    <source>
        <dbReference type="Proteomes" id="UP000018144"/>
    </source>
</evidence>
<proteinExistence type="inferred from homology"/>
<dbReference type="InterPro" id="IPR051028">
    <property type="entry name" value="Mito_Solute_Carrier"/>
</dbReference>
<evidence type="ECO:0000256" key="4">
    <source>
        <dbReference type="ARBA" id="ARBA00022792"/>
    </source>
</evidence>
<evidence type="ECO:0000256" key="6">
    <source>
        <dbReference type="ARBA" id="ARBA00023128"/>
    </source>
</evidence>
<dbReference type="eggNOG" id="KOG0751">
    <property type="taxonomic scope" value="Eukaryota"/>
</dbReference>
<dbReference type="STRING" id="1076935.U4LML7"/>
<dbReference type="InterPro" id="IPR018108">
    <property type="entry name" value="MCP_transmembrane"/>
</dbReference>
<name>U4LML7_PYROM</name>
<dbReference type="PROSITE" id="PS50920">
    <property type="entry name" value="SOLCAR"/>
    <property type="match status" value="1"/>
</dbReference>
<keyword evidence="7 8" id="KW-0472">Membrane</keyword>
<evidence type="ECO:0000313" key="10">
    <source>
        <dbReference type="EMBL" id="CCX15398.1"/>
    </source>
</evidence>
<organism evidence="10 11">
    <name type="scientific">Pyronema omphalodes (strain CBS 100304)</name>
    <name type="common">Pyronema confluens</name>
    <dbReference type="NCBI Taxonomy" id="1076935"/>
    <lineage>
        <taxon>Eukaryota</taxon>
        <taxon>Fungi</taxon>
        <taxon>Dikarya</taxon>
        <taxon>Ascomycota</taxon>
        <taxon>Pezizomycotina</taxon>
        <taxon>Pezizomycetes</taxon>
        <taxon>Pezizales</taxon>
        <taxon>Pyronemataceae</taxon>
        <taxon>Pyronema</taxon>
    </lineage>
</organism>
<dbReference type="AlphaFoldDB" id="U4LML7"/>
<dbReference type="Proteomes" id="UP000018144">
    <property type="component" value="Unassembled WGS sequence"/>
</dbReference>
<keyword evidence="4" id="KW-0999">Mitochondrion inner membrane</keyword>
<keyword evidence="3 8" id="KW-0812">Transmembrane</keyword>
<keyword evidence="9" id="KW-0813">Transport</keyword>
<accession>U4LML7</accession>
<dbReference type="InterPro" id="IPR023395">
    <property type="entry name" value="MCP_dom_sf"/>
</dbReference>
<gene>
    <name evidence="10" type="ORF">PCON_01673</name>
</gene>
<keyword evidence="11" id="KW-1185">Reference proteome</keyword>
<keyword evidence="6" id="KW-0496">Mitochondrion</keyword>
<evidence type="ECO:0000256" key="2">
    <source>
        <dbReference type="ARBA" id="ARBA00006375"/>
    </source>
</evidence>
<dbReference type="PANTHER" id="PTHR45678">
    <property type="entry name" value="MITOCHONDRIAL 2-OXODICARBOXYLATE CARRIER 1-RELATED"/>
    <property type="match status" value="1"/>
</dbReference>
<reference evidence="10 11" key="1">
    <citation type="journal article" date="2013" name="PLoS Genet.">
        <title>The genome and development-dependent transcriptomes of Pyronema confluens: a window into fungal evolution.</title>
        <authorList>
            <person name="Traeger S."/>
            <person name="Altegoer F."/>
            <person name="Freitag M."/>
            <person name="Gabaldon T."/>
            <person name="Kempken F."/>
            <person name="Kumar A."/>
            <person name="Marcet-Houben M."/>
            <person name="Poggeler S."/>
            <person name="Stajich J.E."/>
            <person name="Nowrousian M."/>
        </authorList>
    </citation>
    <scope>NUCLEOTIDE SEQUENCE [LARGE SCALE GENOMIC DNA]</scope>
    <source>
        <strain evidence="11">CBS 100304</strain>
        <tissue evidence="10">Vegetative mycelium</tissue>
    </source>
</reference>
<keyword evidence="5" id="KW-1133">Transmembrane helix</keyword>
<evidence type="ECO:0000256" key="5">
    <source>
        <dbReference type="ARBA" id="ARBA00022989"/>
    </source>
</evidence>
<dbReference type="GO" id="GO:0005743">
    <property type="term" value="C:mitochondrial inner membrane"/>
    <property type="evidence" value="ECO:0007669"/>
    <property type="project" value="UniProtKB-SubCell"/>
</dbReference>
<evidence type="ECO:0000256" key="9">
    <source>
        <dbReference type="RuleBase" id="RU000488"/>
    </source>
</evidence>
<comment type="similarity">
    <text evidence="2 9">Belongs to the mitochondrial carrier (TC 2.A.29) family.</text>
</comment>
<dbReference type="Pfam" id="PF00153">
    <property type="entry name" value="Mito_carr"/>
    <property type="match status" value="1"/>
</dbReference>
<dbReference type="SUPFAM" id="SSF103506">
    <property type="entry name" value="Mitochondrial carrier"/>
    <property type="match status" value="1"/>
</dbReference>
<evidence type="ECO:0000256" key="3">
    <source>
        <dbReference type="ARBA" id="ARBA00022692"/>
    </source>
</evidence>